<gene>
    <name evidence="1" type="ORF">LITE_LOCUS20990</name>
</gene>
<evidence type="ECO:0000313" key="1">
    <source>
        <dbReference type="EMBL" id="CAI0426946.1"/>
    </source>
</evidence>
<name>A0AAV0KYA0_9ROSI</name>
<keyword evidence="2" id="KW-1185">Reference proteome</keyword>
<dbReference type="PANTHER" id="PTHR33116:SF86">
    <property type="entry name" value="REVERSE TRANSCRIPTASE DOMAIN-CONTAINING PROTEIN"/>
    <property type="match status" value="1"/>
</dbReference>
<sequence>MSVFKVPDGILDEIHGLITRFWWGYKGEERKTPWVAREALICTKEQGGMGFRDLRGFNQALLARQLWHLYQRPTSLVARIMKAKYHKNVDVLEARVGYRPSYVWRSLMSAQEFLVDGLRWRIGNG</sequence>
<dbReference type="AlphaFoldDB" id="A0AAV0KYA0"/>
<proteinExistence type="predicted"/>
<protein>
    <submittedName>
        <fullName evidence="1">Uncharacterized protein</fullName>
    </submittedName>
</protein>
<reference evidence="1" key="1">
    <citation type="submission" date="2022-08" db="EMBL/GenBank/DDBJ databases">
        <authorList>
            <person name="Gutierrez-Valencia J."/>
        </authorList>
    </citation>
    <scope>NUCLEOTIDE SEQUENCE</scope>
</reference>
<comment type="caution">
    <text evidence="1">The sequence shown here is derived from an EMBL/GenBank/DDBJ whole genome shotgun (WGS) entry which is preliminary data.</text>
</comment>
<dbReference type="PANTHER" id="PTHR33116">
    <property type="entry name" value="REVERSE TRANSCRIPTASE ZINC-BINDING DOMAIN-CONTAINING PROTEIN-RELATED-RELATED"/>
    <property type="match status" value="1"/>
</dbReference>
<evidence type="ECO:0000313" key="2">
    <source>
        <dbReference type="Proteomes" id="UP001154282"/>
    </source>
</evidence>
<dbReference type="EMBL" id="CAMGYJ010000005">
    <property type="protein sequence ID" value="CAI0426946.1"/>
    <property type="molecule type" value="Genomic_DNA"/>
</dbReference>
<accession>A0AAV0KYA0</accession>
<organism evidence="1 2">
    <name type="scientific">Linum tenue</name>
    <dbReference type="NCBI Taxonomy" id="586396"/>
    <lineage>
        <taxon>Eukaryota</taxon>
        <taxon>Viridiplantae</taxon>
        <taxon>Streptophyta</taxon>
        <taxon>Embryophyta</taxon>
        <taxon>Tracheophyta</taxon>
        <taxon>Spermatophyta</taxon>
        <taxon>Magnoliopsida</taxon>
        <taxon>eudicotyledons</taxon>
        <taxon>Gunneridae</taxon>
        <taxon>Pentapetalae</taxon>
        <taxon>rosids</taxon>
        <taxon>fabids</taxon>
        <taxon>Malpighiales</taxon>
        <taxon>Linaceae</taxon>
        <taxon>Linum</taxon>
    </lineage>
</organism>
<dbReference type="Proteomes" id="UP001154282">
    <property type="component" value="Unassembled WGS sequence"/>
</dbReference>